<evidence type="ECO:0000256" key="7">
    <source>
        <dbReference type="ARBA" id="ARBA00023242"/>
    </source>
</evidence>
<dbReference type="PIRSF" id="PIRSF038995">
    <property type="entry name" value="SRP68"/>
    <property type="match status" value="1"/>
</dbReference>
<dbReference type="InterPro" id="IPR038253">
    <property type="entry name" value="SRP68_N_sf"/>
</dbReference>
<keyword evidence="5 10" id="KW-0694">RNA-binding</keyword>
<sequence length="646" mass="71065">MNITTSLVSERDKALLGGDYNAYHAQATRKIQNLRRRLGAATRGRKYTPKAPVTAQNVSKNAEWVQLLLTSSERAWASAMAMKSAQSAENTQKPMPGSTKRQISSRLRRGISHADNLVNILQDRSTTGAKALDDLEARAYLFMLKGSLDFEKGRWRACIQNYSVSHVVYATLARSSKVDAYKDLLSGIVEPSIRYAAYQLKMPRTKALNEIVVESFPQSETSVRQDVEQIDPQAFSAAAEAVPTKSGPKEIPSALSWRNRKVKLEDANISQALGLSKEKEEDLASSFKSFQDGSLSAKDFATAYEEVITARQDAADATKTAIDELVAEGVDTGDARMQSLQITRTAVNYAVIEWRIGRNRVLCGAADDGLAFENEKPKQPLKPRKDGKPRAPKEESTGRKMSRLRERVALYDSILQSLDAVKELPGVIADTFFVDELDAKRSYFRALKCLAVGRSHAISDHIPNALALYVRALELAETATSKLVASTTVTTDVSTPPNLDISAKQLNLTASTLRKLVLRYRALADLKTSNATSDGPSMTLAAGSKPAPLIERLSHNSYIPNLDLTNLVNYPPKLRPVPVKPLFFDLAWNYIKYPGQKGPEDDIQPAKEDAQMHDAGARATNGAVSETGSKDDRKTQKRGWFGFGRS</sequence>
<dbReference type="GO" id="GO:0005047">
    <property type="term" value="F:signal recognition particle binding"/>
    <property type="evidence" value="ECO:0007669"/>
    <property type="project" value="InterPro"/>
</dbReference>
<evidence type="ECO:0000256" key="3">
    <source>
        <dbReference type="ARBA" id="ARBA00009352"/>
    </source>
</evidence>
<dbReference type="Pfam" id="PF16969">
    <property type="entry name" value="SRP68"/>
    <property type="match status" value="1"/>
</dbReference>
<keyword evidence="4 10" id="KW-0963">Cytoplasm</keyword>
<evidence type="ECO:0000256" key="8">
    <source>
        <dbReference type="ARBA" id="ARBA00023274"/>
    </source>
</evidence>
<evidence type="ECO:0000256" key="9">
    <source>
        <dbReference type="ARBA" id="ARBA00029498"/>
    </source>
</evidence>
<dbReference type="InterPro" id="IPR034652">
    <property type="entry name" value="SRP68-RBD"/>
</dbReference>
<dbReference type="GO" id="GO:0005786">
    <property type="term" value="C:signal recognition particle, endoplasmic reticulum targeting"/>
    <property type="evidence" value="ECO:0007669"/>
    <property type="project" value="UniProtKB-KW"/>
</dbReference>
<dbReference type="GO" id="GO:0030942">
    <property type="term" value="F:endoplasmic reticulum signal peptide binding"/>
    <property type="evidence" value="ECO:0007669"/>
    <property type="project" value="InterPro"/>
</dbReference>
<organism evidence="12 13">
    <name type="scientific">Phialophora macrospora</name>
    <dbReference type="NCBI Taxonomy" id="1851006"/>
    <lineage>
        <taxon>Eukaryota</taxon>
        <taxon>Fungi</taxon>
        <taxon>Dikarya</taxon>
        <taxon>Ascomycota</taxon>
        <taxon>Pezizomycotina</taxon>
        <taxon>Eurotiomycetes</taxon>
        <taxon>Chaetothyriomycetidae</taxon>
        <taxon>Chaetothyriales</taxon>
        <taxon>Herpotrichiellaceae</taxon>
        <taxon>Phialophora</taxon>
    </lineage>
</organism>
<reference evidence="12 13" key="1">
    <citation type="submission" date="2015-01" db="EMBL/GenBank/DDBJ databases">
        <title>The Genome Sequence of Capronia semiimmersa CBS27337.</title>
        <authorList>
            <consortium name="The Broad Institute Genomics Platform"/>
            <person name="Cuomo C."/>
            <person name="de Hoog S."/>
            <person name="Gorbushina A."/>
            <person name="Stielow B."/>
            <person name="Teixiera M."/>
            <person name="Abouelleil A."/>
            <person name="Chapman S.B."/>
            <person name="Priest M."/>
            <person name="Young S.K."/>
            <person name="Wortman J."/>
            <person name="Nusbaum C."/>
            <person name="Birren B."/>
        </authorList>
    </citation>
    <scope>NUCLEOTIDE SEQUENCE [LARGE SCALE GENOMIC DNA]</scope>
    <source>
        <strain evidence="12 13">CBS 27337</strain>
    </source>
</reference>
<evidence type="ECO:0000256" key="1">
    <source>
        <dbReference type="ARBA" id="ARBA00004496"/>
    </source>
</evidence>
<dbReference type="AlphaFoldDB" id="A0A0D2FQX9"/>
<comment type="subcellular location">
    <subcellularLocation>
        <location evidence="1 10">Cytoplasm</location>
    </subcellularLocation>
    <subcellularLocation>
        <location evidence="2">Nucleus</location>
        <location evidence="2">Nucleolus</location>
    </subcellularLocation>
</comment>
<dbReference type="PANTHER" id="PTHR12860">
    <property type="entry name" value="SIGNAL RECOGNITION PARTICLE 68 KDA PROTEIN"/>
    <property type="match status" value="1"/>
</dbReference>
<keyword evidence="7" id="KW-0539">Nucleus</keyword>
<comment type="similarity">
    <text evidence="3 10">Belongs to the SRP68 family.</text>
</comment>
<evidence type="ECO:0000313" key="12">
    <source>
        <dbReference type="EMBL" id="KIW62409.1"/>
    </source>
</evidence>
<name>A0A0D2FQX9_9EURO</name>
<dbReference type="STRING" id="5601.A0A0D2FQX9"/>
<dbReference type="InterPro" id="IPR026258">
    <property type="entry name" value="SRP68"/>
</dbReference>
<keyword evidence="6 10" id="KW-0733">Signal recognition particle</keyword>
<evidence type="ECO:0000313" key="13">
    <source>
        <dbReference type="Proteomes" id="UP000054266"/>
    </source>
</evidence>
<dbReference type="PANTHER" id="PTHR12860:SF0">
    <property type="entry name" value="SIGNAL RECOGNITION PARTICLE SUBUNIT SRP68"/>
    <property type="match status" value="1"/>
</dbReference>
<feature type="region of interest" description="Disordered" evidence="11">
    <location>
        <begin position="373"/>
        <end position="400"/>
    </location>
</feature>
<dbReference type="Gene3D" id="1.10.3450.40">
    <property type="entry name" value="Signal recognition particle, SRP68 subunit, RNA-binding domain"/>
    <property type="match status" value="1"/>
</dbReference>
<feature type="region of interest" description="Disordered" evidence="11">
    <location>
        <begin position="597"/>
        <end position="646"/>
    </location>
</feature>
<evidence type="ECO:0000256" key="11">
    <source>
        <dbReference type="SAM" id="MobiDB-lite"/>
    </source>
</evidence>
<evidence type="ECO:0000256" key="2">
    <source>
        <dbReference type="ARBA" id="ARBA00004604"/>
    </source>
</evidence>
<keyword evidence="13" id="KW-1185">Reference proteome</keyword>
<comment type="function">
    <text evidence="10">Component of the signal recognition particle (SRP) complex, a ribonucleoprotein complex that mediates the cotranslational targeting of secretory and membrane proteins to the endoplasmic reticulum (ER). The SRP complex interacts with the signal sequence in nascent secretory and membrane proteins and directs them to the membrane of the ER.</text>
</comment>
<proteinExistence type="inferred from homology"/>
<gene>
    <name evidence="12" type="ORF">PV04_10587</name>
</gene>
<accession>A0A0D2FQX9</accession>
<evidence type="ECO:0000256" key="4">
    <source>
        <dbReference type="ARBA" id="ARBA00022490"/>
    </source>
</evidence>
<protein>
    <recommendedName>
        <fullName evidence="9 10">Signal recognition particle subunit SRP68</fullName>
        <shortName evidence="10">SRP68</shortName>
    </recommendedName>
</protein>
<dbReference type="Proteomes" id="UP000054266">
    <property type="component" value="Unassembled WGS sequence"/>
</dbReference>
<dbReference type="GO" id="GO:0006614">
    <property type="term" value="P:SRP-dependent cotranslational protein targeting to membrane"/>
    <property type="evidence" value="ECO:0007669"/>
    <property type="project" value="InterPro"/>
</dbReference>
<dbReference type="EMBL" id="KN846963">
    <property type="protein sequence ID" value="KIW62409.1"/>
    <property type="molecule type" value="Genomic_DNA"/>
</dbReference>
<dbReference type="HOGENOM" id="CLU_018649_2_0_1"/>
<dbReference type="GO" id="GO:0008312">
    <property type="term" value="F:7S RNA binding"/>
    <property type="evidence" value="ECO:0007669"/>
    <property type="project" value="InterPro"/>
</dbReference>
<evidence type="ECO:0000256" key="5">
    <source>
        <dbReference type="ARBA" id="ARBA00022884"/>
    </source>
</evidence>
<feature type="compositionally biased region" description="Basic and acidic residues" evidence="11">
    <location>
        <begin position="598"/>
        <end position="616"/>
    </location>
</feature>
<evidence type="ECO:0000256" key="6">
    <source>
        <dbReference type="ARBA" id="ARBA00023135"/>
    </source>
</evidence>
<keyword evidence="8 10" id="KW-0687">Ribonucleoprotein</keyword>
<dbReference type="CDD" id="cd15481">
    <property type="entry name" value="SRP68-RBD"/>
    <property type="match status" value="1"/>
</dbReference>
<dbReference type="GO" id="GO:0005730">
    <property type="term" value="C:nucleolus"/>
    <property type="evidence" value="ECO:0007669"/>
    <property type="project" value="UniProtKB-SubCell"/>
</dbReference>
<evidence type="ECO:0000256" key="10">
    <source>
        <dbReference type="PIRNR" id="PIRNR038995"/>
    </source>
</evidence>